<keyword evidence="5 9" id="KW-0285">Flavoprotein</keyword>
<dbReference type="EMBL" id="MBFT01000049">
    <property type="protein sequence ID" value="PVU99169.1"/>
    <property type="molecule type" value="Genomic_DNA"/>
</dbReference>
<keyword evidence="8" id="KW-0520">NAD</keyword>
<dbReference type="GO" id="GO:0090524">
    <property type="term" value="F:cytochrome-b5 reductase activity, acting on NADH"/>
    <property type="evidence" value="ECO:0007669"/>
    <property type="project" value="UniProtKB-EC"/>
</dbReference>
<dbReference type="SUPFAM" id="SSF52343">
    <property type="entry name" value="Ferredoxin reductase-like, C-terminal NADP-linked domain"/>
    <property type="match status" value="1"/>
</dbReference>
<dbReference type="CDD" id="cd06183">
    <property type="entry name" value="cyt_b5_reduct_like"/>
    <property type="match status" value="1"/>
</dbReference>
<dbReference type="InterPro" id="IPR001433">
    <property type="entry name" value="OxRdtase_FAD/NAD-bd"/>
</dbReference>
<dbReference type="STRING" id="61424.A0A2T9Z3N3"/>
<comment type="subcellular location">
    <subcellularLocation>
        <location evidence="2">Mitochondrion outer membrane</location>
        <topology evidence="2">Single-pass membrane protein</topology>
    </subcellularLocation>
</comment>
<dbReference type="InterPro" id="IPR017938">
    <property type="entry name" value="Riboflavin_synthase-like_b-brl"/>
</dbReference>
<dbReference type="InterPro" id="IPR001834">
    <property type="entry name" value="CBR-like"/>
</dbReference>
<organism evidence="11 12">
    <name type="scientific">Furculomyces boomerangus</name>
    <dbReference type="NCBI Taxonomy" id="61424"/>
    <lineage>
        <taxon>Eukaryota</taxon>
        <taxon>Fungi</taxon>
        <taxon>Fungi incertae sedis</taxon>
        <taxon>Zoopagomycota</taxon>
        <taxon>Kickxellomycotina</taxon>
        <taxon>Harpellomycetes</taxon>
        <taxon>Harpellales</taxon>
        <taxon>Harpellaceae</taxon>
        <taxon>Furculomyces</taxon>
    </lineage>
</organism>
<comment type="similarity">
    <text evidence="3">Belongs to the flavoprotein pyridine nucleotide cytochrome reductase family.</text>
</comment>
<feature type="domain" description="FAD-binding FR-type" evidence="10">
    <location>
        <begin position="7"/>
        <end position="112"/>
    </location>
</feature>
<dbReference type="PRINTS" id="PR00406">
    <property type="entry name" value="CYTB5RDTASE"/>
</dbReference>
<keyword evidence="12" id="KW-1185">Reference proteome</keyword>
<dbReference type="GO" id="GO:0005741">
    <property type="term" value="C:mitochondrial outer membrane"/>
    <property type="evidence" value="ECO:0007669"/>
    <property type="project" value="UniProtKB-SubCell"/>
</dbReference>
<keyword evidence="6 9" id="KW-0274">FAD</keyword>
<dbReference type="PANTHER" id="PTHR19370:SF171">
    <property type="entry name" value="NADH-CYTOCHROME B5 REDUCTASE 2"/>
    <property type="match status" value="1"/>
</dbReference>
<feature type="binding site" evidence="9">
    <location>
        <position position="78"/>
    </location>
    <ligand>
        <name>FAD</name>
        <dbReference type="ChEBI" id="CHEBI:57692"/>
    </ligand>
</feature>
<dbReference type="Pfam" id="PF00175">
    <property type="entry name" value="NAD_binding_1"/>
    <property type="match status" value="1"/>
</dbReference>
<dbReference type="OrthoDB" id="432685at2759"/>
<dbReference type="SUPFAM" id="SSF63380">
    <property type="entry name" value="Riboflavin synthase domain-like"/>
    <property type="match status" value="1"/>
</dbReference>
<dbReference type="Gene3D" id="2.40.30.10">
    <property type="entry name" value="Translation factors"/>
    <property type="match status" value="1"/>
</dbReference>
<dbReference type="PROSITE" id="PS51384">
    <property type="entry name" value="FAD_FR"/>
    <property type="match status" value="1"/>
</dbReference>
<dbReference type="EC" id="1.6.2.2" evidence="4"/>
<feature type="binding site" evidence="9">
    <location>
        <position position="80"/>
    </location>
    <ligand>
        <name>FAD</name>
        <dbReference type="ChEBI" id="CHEBI:57692"/>
    </ligand>
</feature>
<keyword evidence="7" id="KW-0560">Oxidoreductase</keyword>
<evidence type="ECO:0000256" key="3">
    <source>
        <dbReference type="ARBA" id="ARBA00006105"/>
    </source>
</evidence>
<evidence type="ECO:0000256" key="8">
    <source>
        <dbReference type="ARBA" id="ARBA00023027"/>
    </source>
</evidence>
<sequence>MTQISQDKFTPFEIIKIERISPRVFLLRFKLNENEGLNILPLSSIIIQIPPENEKDEPTLRYYTPTTSKNVKGYFELVIKEYSAGMMTKYISKLKVGDLVQIKGPYLIHEYTPNSKKEIGMIAGGTGFTPMLQVINAILNNKDDKTVIKMLFANKTSKDIPLKDYFDNLEDNNKKQFNISYIVDSSDSSWKGETGYITKDIIKKYMPSPKLQNEGFIYIVGPPKMIEIISGPKMSFTEQGPLSGFLKELGYKAENVFKF</sequence>
<accession>A0A2T9Z3N3</accession>
<evidence type="ECO:0000259" key="10">
    <source>
        <dbReference type="PROSITE" id="PS51384"/>
    </source>
</evidence>
<evidence type="ECO:0000256" key="2">
    <source>
        <dbReference type="ARBA" id="ARBA00004572"/>
    </source>
</evidence>
<comment type="cofactor">
    <cofactor evidence="1 9">
        <name>FAD</name>
        <dbReference type="ChEBI" id="CHEBI:57692"/>
    </cofactor>
</comment>
<dbReference type="Pfam" id="PF00970">
    <property type="entry name" value="FAD_binding_6"/>
    <property type="match status" value="1"/>
</dbReference>
<protein>
    <recommendedName>
        <fullName evidence="4">cytochrome-b5 reductase</fullName>
        <ecNumber evidence="4">1.6.2.2</ecNumber>
    </recommendedName>
</protein>
<dbReference type="Proteomes" id="UP000245699">
    <property type="component" value="Unassembled WGS sequence"/>
</dbReference>
<evidence type="ECO:0000256" key="6">
    <source>
        <dbReference type="ARBA" id="ARBA00022827"/>
    </source>
</evidence>
<dbReference type="FunFam" id="3.40.50.80:FF:000009">
    <property type="entry name" value="NADH-cytochrome b5 reductase"/>
    <property type="match status" value="1"/>
</dbReference>
<feature type="binding site" evidence="9">
    <location>
        <position position="87"/>
    </location>
    <ligand>
        <name>FAD</name>
        <dbReference type="ChEBI" id="CHEBI:57692"/>
    </ligand>
</feature>
<dbReference type="PANTHER" id="PTHR19370">
    <property type="entry name" value="NADH-CYTOCHROME B5 REDUCTASE"/>
    <property type="match status" value="1"/>
</dbReference>
<feature type="binding site" evidence="9">
    <location>
        <position position="61"/>
    </location>
    <ligand>
        <name>FAD</name>
        <dbReference type="ChEBI" id="CHEBI:57692"/>
    </ligand>
</feature>
<evidence type="ECO:0000256" key="7">
    <source>
        <dbReference type="ARBA" id="ARBA00023002"/>
    </source>
</evidence>
<comment type="caution">
    <text evidence="11">The sequence shown here is derived from an EMBL/GenBank/DDBJ whole genome shotgun (WGS) entry which is preliminary data.</text>
</comment>
<dbReference type="InterPro" id="IPR008333">
    <property type="entry name" value="Cbr1-like_FAD-bd_dom"/>
</dbReference>
<dbReference type="InterPro" id="IPR017927">
    <property type="entry name" value="FAD-bd_FR_type"/>
</dbReference>
<name>A0A2T9Z3N3_9FUNG</name>
<feature type="binding site" evidence="9">
    <location>
        <position position="63"/>
    </location>
    <ligand>
        <name>FAD</name>
        <dbReference type="ChEBI" id="CHEBI:57692"/>
    </ligand>
</feature>
<dbReference type="AlphaFoldDB" id="A0A2T9Z3N3"/>
<feature type="binding site" evidence="9">
    <location>
        <position position="129"/>
    </location>
    <ligand>
        <name>FAD</name>
        <dbReference type="ChEBI" id="CHEBI:57692"/>
    </ligand>
</feature>
<evidence type="ECO:0000256" key="1">
    <source>
        <dbReference type="ARBA" id="ARBA00001974"/>
    </source>
</evidence>
<gene>
    <name evidence="11" type="ORF">BB559_000937</name>
</gene>
<evidence type="ECO:0000313" key="12">
    <source>
        <dbReference type="Proteomes" id="UP000245699"/>
    </source>
</evidence>
<dbReference type="InterPro" id="IPR039261">
    <property type="entry name" value="FNR_nucleotide-bd"/>
</dbReference>
<dbReference type="Gene3D" id="3.40.50.80">
    <property type="entry name" value="Nucleotide-binding domain of ferredoxin-NADP reductase (FNR) module"/>
    <property type="match status" value="1"/>
</dbReference>
<reference evidence="11 12" key="1">
    <citation type="journal article" date="2018" name="MBio">
        <title>Comparative Genomics Reveals the Core Gene Toolbox for the Fungus-Insect Symbiosis.</title>
        <authorList>
            <person name="Wang Y."/>
            <person name="Stata M."/>
            <person name="Wang W."/>
            <person name="Stajich J.E."/>
            <person name="White M.M."/>
            <person name="Moncalvo J.M."/>
        </authorList>
    </citation>
    <scope>NUCLEOTIDE SEQUENCE [LARGE SCALE GENOMIC DNA]</scope>
    <source>
        <strain evidence="11 12">AUS-77-4</strain>
    </source>
</reference>
<proteinExistence type="inferred from homology"/>
<evidence type="ECO:0000256" key="9">
    <source>
        <dbReference type="PIRSR" id="PIRSR601834-1"/>
    </source>
</evidence>
<evidence type="ECO:0000313" key="11">
    <source>
        <dbReference type="EMBL" id="PVU99169.1"/>
    </source>
</evidence>
<evidence type="ECO:0000256" key="4">
    <source>
        <dbReference type="ARBA" id="ARBA00012011"/>
    </source>
</evidence>
<evidence type="ECO:0000256" key="5">
    <source>
        <dbReference type="ARBA" id="ARBA00022630"/>
    </source>
</evidence>